<name>A0AAV7F0L1_ARIFI</name>
<evidence type="ECO:0000256" key="1">
    <source>
        <dbReference type="ARBA" id="ARBA00008056"/>
    </source>
</evidence>
<dbReference type="AlphaFoldDB" id="A0AAV7F0L1"/>
<proteinExistence type="inferred from homology"/>
<dbReference type="Pfam" id="PF14226">
    <property type="entry name" value="DIOX_N"/>
    <property type="match status" value="1"/>
</dbReference>
<sequence length="364" mass="41532">MEVANGSAAKEVERSWGRSIPVESVQELVRRDSSYIPERYIRNEDAHSQYPHISPLSSQIPVIDLSLLQSGDESELKRLDTALQRWGFFQIINHGVRGELLQKMKATTADFFKLPLEEKKKYSMASDDIQGYGQLYVVSEEQKLDWCDVLAIIIYPPKFRKLNYWPADPSEFKEMIEMYSSEVNRVGRELLSSMSVLMGLNPEGLLELHREVLQASRFNFYPTCCRPDQVLGLSPHSDSCTITILLQDDDVTGLQIKHGGDWVPVNPIPEALVVNIGDVIEILSNGKYKSIEHRAVTNANQARISLASFIIPEEEVEIEPLLQTVDGEHHPRLYRRIKYGDYRKHHLKGKLDGKSHVDFVKLDC</sequence>
<dbReference type="Pfam" id="PF03171">
    <property type="entry name" value="2OG-FeII_Oxy"/>
    <property type="match status" value="1"/>
</dbReference>
<dbReference type="PROSITE" id="PS51471">
    <property type="entry name" value="FE2OG_OXY"/>
    <property type="match status" value="1"/>
</dbReference>
<dbReference type="InterPro" id="IPR044861">
    <property type="entry name" value="IPNS-like_FE2OG_OXY"/>
</dbReference>
<dbReference type="SUPFAM" id="SSF51197">
    <property type="entry name" value="Clavaminate synthase-like"/>
    <property type="match status" value="1"/>
</dbReference>
<comment type="similarity">
    <text evidence="1 4">Belongs to the iron/ascorbate-dependent oxidoreductase family.</text>
</comment>
<feature type="domain" description="Fe2OG dioxygenase" evidence="5">
    <location>
        <begin position="211"/>
        <end position="312"/>
    </location>
</feature>
<accession>A0AAV7F0L1</accession>
<keyword evidence="2 4" id="KW-0479">Metal-binding</keyword>
<evidence type="ECO:0000259" key="5">
    <source>
        <dbReference type="PROSITE" id="PS51471"/>
    </source>
</evidence>
<organism evidence="6 7">
    <name type="scientific">Aristolochia fimbriata</name>
    <name type="common">White veined hardy Dutchman's pipe vine</name>
    <dbReference type="NCBI Taxonomy" id="158543"/>
    <lineage>
        <taxon>Eukaryota</taxon>
        <taxon>Viridiplantae</taxon>
        <taxon>Streptophyta</taxon>
        <taxon>Embryophyta</taxon>
        <taxon>Tracheophyta</taxon>
        <taxon>Spermatophyta</taxon>
        <taxon>Magnoliopsida</taxon>
        <taxon>Magnoliidae</taxon>
        <taxon>Piperales</taxon>
        <taxon>Aristolochiaceae</taxon>
        <taxon>Aristolochia</taxon>
    </lineage>
</organism>
<evidence type="ECO:0000256" key="2">
    <source>
        <dbReference type="ARBA" id="ARBA00022723"/>
    </source>
</evidence>
<dbReference type="InterPro" id="IPR005123">
    <property type="entry name" value="Oxoglu/Fe-dep_dioxygenase_dom"/>
</dbReference>
<evidence type="ECO:0000256" key="4">
    <source>
        <dbReference type="RuleBase" id="RU003682"/>
    </source>
</evidence>
<evidence type="ECO:0000313" key="6">
    <source>
        <dbReference type="EMBL" id="KAG9454597.1"/>
    </source>
</evidence>
<keyword evidence="4" id="KW-0560">Oxidoreductase</keyword>
<comment type="caution">
    <text evidence="6">The sequence shown here is derived from an EMBL/GenBank/DDBJ whole genome shotgun (WGS) entry which is preliminary data.</text>
</comment>
<dbReference type="FunFam" id="2.60.120.330:FF:000079">
    <property type="entry name" value="Protein SRG1"/>
    <property type="match status" value="1"/>
</dbReference>
<evidence type="ECO:0000256" key="3">
    <source>
        <dbReference type="ARBA" id="ARBA00023004"/>
    </source>
</evidence>
<dbReference type="Proteomes" id="UP000825729">
    <property type="component" value="Unassembled WGS sequence"/>
</dbReference>
<dbReference type="PRINTS" id="PR00682">
    <property type="entry name" value="IPNSYNTHASE"/>
</dbReference>
<dbReference type="PANTHER" id="PTHR47991">
    <property type="entry name" value="OXOGLUTARATE/IRON-DEPENDENT DIOXYGENASE"/>
    <property type="match status" value="1"/>
</dbReference>
<protein>
    <recommendedName>
        <fullName evidence="5">Fe2OG dioxygenase domain-containing protein</fullName>
    </recommendedName>
</protein>
<evidence type="ECO:0000313" key="7">
    <source>
        <dbReference type="Proteomes" id="UP000825729"/>
    </source>
</evidence>
<keyword evidence="7" id="KW-1185">Reference proteome</keyword>
<dbReference type="GO" id="GO:0016491">
    <property type="term" value="F:oxidoreductase activity"/>
    <property type="evidence" value="ECO:0007669"/>
    <property type="project" value="UniProtKB-KW"/>
</dbReference>
<dbReference type="InterPro" id="IPR026992">
    <property type="entry name" value="DIOX_N"/>
</dbReference>
<reference evidence="6 7" key="1">
    <citation type="submission" date="2021-07" db="EMBL/GenBank/DDBJ databases">
        <title>The Aristolochia fimbriata genome: insights into angiosperm evolution, floral development and chemical biosynthesis.</title>
        <authorList>
            <person name="Jiao Y."/>
        </authorList>
    </citation>
    <scope>NUCLEOTIDE SEQUENCE [LARGE SCALE GENOMIC DNA]</scope>
    <source>
        <strain evidence="6">IBCAS-2021</strain>
        <tissue evidence="6">Leaf</tissue>
    </source>
</reference>
<dbReference type="Gene3D" id="2.60.120.330">
    <property type="entry name" value="B-lactam Antibiotic, Isopenicillin N Synthase, Chain"/>
    <property type="match status" value="1"/>
</dbReference>
<gene>
    <name evidence="6" type="ORF">H6P81_007501</name>
</gene>
<dbReference type="GO" id="GO:0046872">
    <property type="term" value="F:metal ion binding"/>
    <property type="evidence" value="ECO:0007669"/>
    <property type="project" value="UniProtKB-KW"/>
</dbReference>
<dbReference type="EMBL" id="JAINDJ010000003">
    <property type="protein sequence ID" value="KAG9454597.1"/>
    <property type="molecule type" value="Genomic_DNA"/>
</dbReference>
<keyword evidence="3 4" id="KW-0408">Iron</keyword>
<dbReference type="InterPro" id="IPR050295">
    <property type="entry name" value="Plant_2OG-oxidoreductases"/>
</dbReference>
<dbReference type="InterPro" id="IPR027443">
    <property type="entry name" value="IPNS-like_sf"/>
</dbReference>